<reference evidence="5 6" key="1">
    <citation type="submission" date="2016-11" db="EMBL/GenBank/DDBJ databases">
        <title>Trade-off between light-utilization and light-protection in marine flavobacteria.</title>
        <authorList>
            <person name="Kumagai Y."/>
        </authorList>
    </citation>
    <scope>NUCLEOTIDE SEQUENCE [LARGE SCALE GENOMIC DNA]</scope>
    <source>
        <strain evidence="5 6">JCM 17109</strain>
    </source>
</reference>
<comment type="caution">
    <text evidence="5">The sequence shown here is derived from an EMBL/GenBank/DDBJ whole genome shotgun (WGS) entry which is preliminary data.</text>
</comment>
<dbReference type="Pfam" id="PF02682">
    <property type="entry name" value="CT_C_D"/>
    <property type="match status" value="1"/>
</dbReference>
<dbReference type="PANTHER" id="PTHR34698">
    <property type="entry name" value="5-OXOPROLINASE SUBUNIT B"/>
    <property type="match status" value="1"/>
</dbReference>
<evidence type="ECO:0000256" key="1">
    <source>
        <dbReference type="ARBA" id="ARBA00022741"/>
    </source>
</evidence>
<dbReference type="Proteomes" id="UP000239532">
    <property type="component" value="Unassembled WGS sequence"/>
</dbReference>
<keyword evidence="1" id="KW-0547">Nucleotide-binding</keyword>
<gene>
    <name evidence="5" type="ORF">BST86_03415</name>
</gene>
<evidence type="ECO:0000313" key="6">
    <source>
        <dbReference type="Proteomes" id="UP000239532"/>
    </source>
</evidence>
<dbReference type="PANTHER" id="PTHR34698:SF2">
    <property type="entry name" value="5-OXOPROLINASE SUBUNIT B"/>
    <property type="match status" value="1"/>
</dbReference>
<dbReference type="InterPro" id="IPR010016">
    <property type="entry name" value="PxpB"/>
</dbReference>
<name>A0A2S9WSD5_9FLAO</name>
<keyword evidence="3" id="KW-0067">ATP-binding</keyword>
<evidence type="ECO:0000259" key="4">
    <source>
        <dbReference type="SMART" id="SM00796"/>
    </source>
</evidence>
<dbReference type="SUPFAM" id="SSF50891">
    <property type="entry name" value="Cyclophilin-like"/>
    <property type="match status" value="1"/>
</dbReference>
<keyword evidence="6" id="KW-1185">Reference proteome</keyword>
<dbReference type="AlphaFoldDB" id="A0A2S9WSD5"/>
<dbReference type="EMBL" id="MQUC01000003">
    <property type="protein sequence ID" value="PRP66206.1"/>
    <property type="molecule type" value="Genomic_DNA"/>
</dbReference>
<proteinExistence type="predicted"/>
<dbReference type="InterPro" id="IPR029000">
    <property type="entry name" value="Cyclophilin-like_dom_sf"/>
</dbReference>
<accession>A0A2S9WSD5</accession>
<dbReference type="GO" id="GO:0005524">
    <property type="term" value="F:ATP binding"/>
    <property type="evidence" value="ECO:0007669"/>
    <property type="project" value="UniProtKB-KW"/>
</dbReference>
<dbReference type="OrthoDB" id="9778567at2"/>
<protein>
    <recommendedName>
        <fullName evidence="4">Carboxyltransferase domain-containing protein</fullName>
    </recommendedName>
</protein>
<organism evidence="5 6">
    <name type="scientific">Nonlabens agnitus</name>
    <dbReference type="NCBI Taxonomy" id="870484"/>
    <lineage>
        <taxon>Bacteria</taxon>
        <taxon>Pseudomonadati</taxon>
        <taxon>Bacteroidota</taxon>
        <taxon>Flavobacteriia</taxon>
        <taxon>Flavobacteriales</taxon>
        <taxon>Flavobacteriaceae</taxon>
        <taxon>Nonlabens</taxon>
    </lineage>
</organism>
<dbReference type="GO" id="GO:0016787">
    <property type="term" value="F:hydrolase activity"/>
    <property type="evidence" value="ECO:0007669"/>
    <property type="project" value="UniProtKB-KW"/>
</dbReference>
<dbReference type="InterPro" id="IPR003833">
    <property type="entry name" value="CT_C_D"/>
</dbReference>
<feature type="domain" description="Carboxyltransferase" evidence="4">
    <location>
        <begin position="6"/>
        <end position="204"/>
    </location>
</feature>
<sequence>MPNTKLKYYQVSENAIEIGWPTSDGSVWLERHKMALGLERFYGDQVVVNEGYFSILVIFKKPIGQYQERLKELSSMSCNLENIQGFQGTKWQIPVLYDRDSEDLLSISKHTLLTFESIVKMHGQAIYTVEFIGFLPGFPYLSGLPEKLQVPRRKTPNPSIASGSVAIAAGQCGVYPQTSPGGWYVLGKSPLEFFDVHREQPNLLSIGDEVSFYEINQQEYDRIKNGRLNVKEFSNE</sequence>
<dbReference type="RefSeq" id="WP_105982044.1">
    <property type="nucleotide sequence ID" value="NZ_MQUC01000003.1"/>
</dbReference>
<evidence type="ECO:0000256" key="3">
    <source>
        <dbReference type="ARBA" id="ARBA00022840"/>
    </source>
</evidence>
<evidence type="ECO:0000256" key="2">
    <source>
        <dbReference type="ARBA" id="ARBA00022801"/>
    </source>
</evidence>
<dbReference type="SMART" id="SM00796">
    <property type="entry name" value="AHS1"/>
    <property type="match status" value="1"/>
</dbReference>
<keyword evidence="2" id="KW-0378">Hydrolase</keyword>
<dbReference type="Gene3D" id="2.40.100.10">
    <property type="entry name" value="Cyclophilin-like"/>
    <property type="match status" value="1"/>
</dbReference>
<evidence type="ECO:0000313" key="5">
    <source>
        <dbReference type="EMBL" id="PRP66206.1"/>
    </source>
</evidence>